<dbReference type="EMBL" id="JACIJC010000001">
    <property type="protein sequence ID" value="MBB5684297.1"/>
    <property type="molecule type" value="Genomic_DNA"/>
</dbReference>
<comment type="caution">
    <text evidence="1">The sequence shown here is derived from an EMBL/GenBank/DDBJ whole genome shotgun (WGS) entry which is preliminary data.</text>
</comment>
<protein>
    <submittedName>
        <fullName evidence="1">Uncharacterized protein</fullName>
    </submittedName>
</protein>
<dbReference type="AlphaFoldDB" id="A0A7W9AEX7"/>
<evidence type="ECO:0000313" key="2">
    <source>
        <dbReference type="Proteomes" id="UP000549617"/>
    </source>
</evidence>
<keyword evidence="2" id="KW-1185">Reference proteome</keyword>
<evidence type="ECO:0000313" key="1">
    <source>
        <dbReference type="EMBL" id="MBB5684297.1"/>
    </source>
</evidence>
<accession>A0A7W9AEX7</accession>
<sequence>MKIDNGTQGHLIIAGVHNGLCGVSDGVLSFQPNIRTKKPESANGALLNGETIRISVWKSPDNPGFYLATFEALQ</sequence>
<gene>
    <name evidence="1" type="ORF">FHS49_000288</name>
</gene>
<reference evidence="1 2" key="1">
    <citation type="submission" date="2020-08" db="EMBL/GenBank/DDBJ databases">
        <title>Genomic Encyclopedia of Type Strains, Phase IV (KMG-IV): sequencing the most valuable type-strain genomes for metagenomic binning, comparative biology and taxonomic classification.</title>
        <authorList>
            <person name="Goeker M."/>
        </authorList>
    </citation>
    <scope>NUCLEOTIDE SEQUENCE [LARGE SCALE GENOMIC DNA]</scope>
    <source>
        <strain evidence="1 2">DSM 25079</strain>
    </source>
</reference>
<proteinExistence type="predicted"/>
<dbReference type="RefSeq" id="WP_184014536.1">
    <property type="nucleotide sequence ID" value="NZ_JACIJC010000001.1"/>
</dbReference>
<organism evidence="1 2">
    <name type="scientific">Sphingobium boeckii</name>
    <dbReference type="NCBI Taxonomy" id="1082345"/>
    <lineage>
        <taxon>Bacteria</taxon>
        <taxon>Pseudomonadati</taxon>
        <taxon>Pseudomonadota</taxon>
        <taxon>Alphaproteobacteria</taxon>
        <taxon>Sphingomonadales</taxon>
        <taxon>Sphingomonadaceae</taxon>
        <taxon>Sphingobium</taxon>
    </lineage>
</organism>
<name>A0A7W9AEX7_9SPHN</name>
<dbReference type="Proteomes" id="UP000549617">
    <property type="component" value="Unassembled WGS sequence"/>
</dbReference>